<evidence type="ECO:0000313" key="2">
    <source>
        <dbReference type="EMBL" id="GGK68319.1"/>
    </source>
</evidence>
<dbReference type="Proteomes" id="UP000612956">
    <property type="component" value="Unassembled WGS sequence"/>
</dbReference>
<dbReference type="Pfam" id="PF00561">
    <property type="entry name" value="Abhydrolase_1"/>
    <property type="match status" value="1"/>
</dbReference>
<dbReference type="SUPFAM" id="SSF53474">
    <property type="entry name" value="alpha/beta-Hydrolases"/>
    <property type="match status" value="1"/>
</dbReference>
<dbReference type="PANTHER" id="PTHR43194:SF2">
    <property type="entry name" value="PEROXISOMAL MEMBRANE PROTEIN LPX1"/>
    <property type="match status" value="1"/>
</dbReference>
<evidence type="ECO:0000259" key="1">
    <source>
        <dbReference type="Pfam" id="PF00561"/>
    </source>
</evidence>
<accession>A0A917VDW5</accession>
<dbReference type="InterPro" id="IPR029058">
    <property type="entry name" value="AB_hydrolase_fold"/>
</dbReference>
<reference evidence="2" key="2">
    <citation type="submission" date="2020-09" db="EMBL/GenBank/DDBJ databases">
        <authorList>
            <person name="Sun Q."/>
            <person name="Zhou Y."/>
        </authorList>
    </citation>
    <scope>NUCLEOTIDE SEQUENCE</scope>
    <source>
        <strain evidence="2">CGMCC 4.7278</strain>
    </source>
</reference>
<dbReference type="InterPro" id="IPR000073">
    <property type="entry name" value="AB_hydrolase_1"/>
</dbReference>
<gene>
    <name evidence="2" type="primary">bioH</name>
    <name evidence="2" type="ORF">GCM10011591_45570</name>
</gene>
<comment type="caution">
    <text evidence="2">The sequence shown here is derived from an EMBL/GenBank/DDBJ whole genome shotgun (WGS) entry which is preliminary data.</text>
</comment>
<name>A0A917VDW5_9NOCA</name>
<dbReference type="EMBL" id="BMMW01000006">
    <property type="protein sequence ID" value="GGK68319.1"/>
    <property type="molecule type" value="Genomic_DNA"/>
</dbReference>
<proteinExistence type="predicted"/>
<protein>
    <submittedName>
        <fullName evidence="2">Pimeloyl-[acyl-carrier protein] methyl ester esterase</fullName>
    </submittedName>
</protein>
<keyword evidence="3" id="KW-1185">Reference proteome</keyword>
<organism evidence="2 3">
    <name type="scientific">Nocardia camponoti</name>
    <dbReference type="NCBI Taxonomy" id="1616106"/>
    <lineage>
        <taxon>Bacteria</taxon>
        <taxon>Bacillati</taxon>
        <taxon>Actinomycetota</taxon>
        <taxon>Actinomycetes</taxon>
        <taxon>Mycobacteriales</taxon>
        <taxon>Nocardiaceae</taxon>
        <taxon>Nocardia</taxon>
    </lineage>
</organism>
<dbReference type="GO" id="GO:0003824">
    <property type="term" value="F:catalytic activity"/>
    <property type="evidence" value="ECO:0007669"/>
    <property type="project" value="UniProtKB-ARBA"/>
</dbReference>
<dbReference type="InterPro" id="IPR050228">
    <property type="entry name" value="Carboxylesterase_BioH"/>
</dbReference>
<dbReference type="AlphaFoldDB" id="A0A917VDW5"/>
<reference evidence="2" key="1">
    <citation type="journal article" date="2014" name="Int. J. Syst. Evol. Microbiol.">
        <title>Complete genome sequence of Corynebacterium casei LMG S-19264T (=DSM 44701T), isolated from a smear-ripened cheese.</title>
        <authorList>
            <consortium name="US DOE Joint Genome Institute (JGI-PGF)"/>
            <person name="Walter F."/>
            <person name="Albersmeier A."/>
            <person name="Kalinowski J."/>
            <person name="Ruckert C."/>
        </authorList>
    </citation>
    <scope>NUCLEOTIDE SEQUENCE</scope>
    <source>
        <strain evidence="2">CGMCC 4.7278</strain>
    </source>
</reference>
<feature type="domain" description="AB hydrolase-1" evidence="1">
    <location>
        <begin position="54"/>
        <end position="293"/>
    </location>
</feature>
<sequence length="316" mass="33235">MSNAKQLESRIRAIEQRVAAANGLTITEALIDLSGPIVRVLTTGTGDTLVHINGISAPVMGLAPLIAELPGFRHVLVDLPGHSLAPPYDWQGRSVRELAVDVVTGTLDALNVTSAAFVGSSLGGLFTLWTMLDAPARVTRAAIVATPATALPGTRVIPEFTSLTSPVRGRIDQSLMRLPSPRSVARLALTGAIGKTAARAMSDDMLDLHRLPLRLPGQAASYRALLCRLLDGGAPRPENILTDEELAQLAAPSLFVWGNDDVFCSPEQAEPSVAKIPSAKLVAIQGGHAPWFDDAASCAVPVRAFLADNSIRAAQA</sequence>
<dbReference type="Gene3D" id="3.40.50.1820">
    <property type="entry name" value="alpha/beta hydrolase"/>
    <property type="match status" value="1"/>
</dbReference>
<dbReference type="PANTHER" id="PTHR43194">
    <property type="entry name" value="HYDROLASE ALPHA/BETA FOLD FAMILY"/>
    <property type="match status" value="1"/>
</dbReference>
<evidence type="ECO:0000313" key="3">
    <source>
        <dbReference type="Proteomes" id="UP000612956"/>
    </source>
</evidence>
<dbReference type="RefSeq" id="WP_188831103.1">
    <property type="nucleotide sequence ID" value="NZ_BMMW01000006.1"/>
</dbReference>